<dbReference type="InterPro" id="IPR003959">
    <property type="entry name" value="ATPase_AAA_core"/>
</dbReference>
<dbReference type="PANTHER" id="PTHR23073">
    <property type="entry name" value="26S PROTEASOME REGULATORY SUBUNIT"/>
    <property type="match status" value="1"/>
</dbReference>
<dbReference type="Pfam" id="PF00004">
    <property type="entry name" value="AAA"/>
    <property type="match status" value="1"/>
</dbReference>
<comment type="caution">
    <text evidence="5">The sequence shown here is derived from an EMBL/GenBank/DDBJ whole genome shotgun (WGS) entry which is preliminary data.</text>
</comment>
<sequence length="354" mass="39605">MKKRNVINLIRYHQDRNESAFRNEAAEIARDFMASGDEDLAEYVMALISDANAFVPQAMDEGGEFFRKLEPASTSLSLPDVIVADVKGICNAIAHNVGVNKFLFQGPPGTGKTETARQISRITARDLYAVDFNAVIDSKLGQTAKNIDRLFEQINQMRHPDRVIVFFDEIDALALDRVNQHDVREMGRATSAFLKALDSMTDHAVLIATTNLYQALDKALARRFDATIDFGRYEREDLLDIAEVILGGLLGRFKTAARDMRLFRKVMSLQENLPYPGELENMLRTVLAFSKPGDSYDYLRRLYTQVRPGASTSDFVSLGSQGFTLREMEALSGVPKSTISREMRGATHERPPAA</sequence>
<proteinExistence type="inferred from homology"/>
<dbReference type="AlphaFoldDB" id="A0A7Y0U125"/>
<keyword evidence="3" id="KW-0067">ATP-binding</keyword>
<dbReference type="InterPro" id="IPR050221">
    <property type="entry name" value="26S_Proteasome_ATPase"/>
</dbReference>
<evidence type="ECO:0000259" key="4">
    <source>
        <dbReference type="SMART" id="SM00382"/>
    </source>
</evidence>
<evidence type="ECO:0000313" key="5">
    <source>
        <dbReference type="EMBL" id="NMW65001.1"/>
    </source>
</evidence>
<dbReference type="RefSeq" id="WP_169771867.1">
    <property type="nucleotide sequence ID" value="NZ_JABCUR010000004.1"/>
</dbReference>
<evidence type="ECO:0000256" key="3">
    <source>
        <dbReference type="ARBA" id="ARBA00022840"/>
    </source>
</evidence>
<dbReference type="Gene3D" id="3.40.50.300">
    <property type="entry name" value="P-loop containing nucleotide triphosphate hydrolases"/>
    <property type="match status" value="1"/>
</dbReference>
<protein>
    <submittedName>
        <fullName evidence="5">AAA family ATPase</fullName>
    </submittedName>
</protein>
<reference evidence="5 6" key="1">
    <citation type="submission" date="2020-04" db="EMBL/GenBank/DDBJ databases">
        <title>Antimicrobial susceptibility and clonality of vaginal-derived multi-drug resistant Mobiluncus isolates in China.</title>
        <authorList>
            <person name="Zhang X."/>
        </authorList>
    </citation>
    <scope>NUCLEOTIDE SEQUENCE [LARGE SCALE GENOMIC DNA]</scope>
    <source>
        <strain evidence="5 6">13</strain>
    </source>
</reference>
<name>A0A7Y0U125_9ACTO</name>
<dbReference type="SUPFAM" id="SSF52540">
    <property type="entry name" value="P-loop containing nucleoside triphosphate hydrolases"/>
    <property type="match status" value="1"/>
</dbReference>
<dbReference type="InterPro" id="IPR003593">
    <property type="entry name" value="AAA+_ATPase"/>
</dbReference>
<keyword evidence="2" id="KW-0547">Nucleotide-binding</keyword>
<dbReference type="EMBL" id="JABCUR010000004">
    <property type="protein sequence ID" value="NMW65001.1"/>
    <property type="molecule type" value="Genomic_DNA"/>
</dbReference>
<dbReference type="SMART" id="SM00382">
    <property type="entry name" value="AAA"/>
    <property type="match status" value="1"/>
</dbReference>
<accession>A0A7Y0U125</accession>
<dbReference type="GO" id="GO:0016887">
    <property type="term" value="F:ATP hydrolysis activity"/>
    <property type="evidence" value="ECO:0007669"/>
    <property type="project" value="InterPro"/>
</dbReference>
<evidence type="ECO:0000313" key="6">
    <source>
        <dbReference type="Proteomes" id="UP000578252"/>
    </source>
</evidence>
<evidence type="ECO:0000256" key="2">
    <source>
        <dbReference type="ARBA" id="ARBA00022741"/>
    </source>
</evidence>
<feature type="domain" description="AAA+ ATPase" evidence="4">
    <location>
        <begin position="98"/>
        <end position="234"/>
    </location>
</feature>
<gene>
    <name evidence="5" type="ORF">HHJ78_05540</name>
</gene>
<dbReference type="InterPro" id="IPR027417">
    <property type="entry name" value="P-loop_NTPase"/>
</dbReference>
<dbReference type="CDD" id="cd19481">
    <property type="entry name" value="RecA-like_protease"/>
    <property type="match status" value="1"/>
</dbReference>
<organism evidence="5 6">
    <name type="scientific">Mobiluncus mulieris</name>
    <dbReference type="NCBI Taxonomy" id="2052"/>
    <lineage>
        <taxon>Bacteria</taxon>
        <taxon>Bacillati</taxon>
        <taxon>Actinomycetota</taxon>
        <taxon>Actinomycetes</taxon>
        <taxon>Actinomycetales</taxon>
        <taxon>Actinomycetaceae</taxon>
        <taxon>Mobiluncus</taxon>
    </lineage>
</organism>
<dbReference type="Proteomes" id="UP000578252">
    <property type="component" value="Unassembled WGS sequence"/>
</dbReference>
<dbReference type="GO" id="GO:0005524">
    <property type="term" value="F:ATP binding"/>
    <property type="evidence" value="ECO:0007669"/>
    <property type="project" value="UniProtKB-KW"/>
</dbReference>
<evidence type="ECO:0000256" key="1">
    <source>
        <dbReference type="ARBA" id="ARBA00006914"/>
    </source>
</evidence>
<comment type="similarity">
    <text evidence="1">Belongs to the AAA ATPase family.</text>
</comment>